<feature type="transmembrane region" description="Helical" evidence="8">
    <location>
        <begin position="201"/>
        <end position="218"/>
    </location>
</feature>
<dbReference type="InterPro" id="IPR005829">
    <property type="entry name" value="Sugar_transporter_CS"/>
</dbReference>
<feature type="transmembrane region" description="Helical" evidence="8">
    <location>
        <begin position="389"/>
        <end position="414"/>
    </location>
</feature>
<evidence type="ECO:0000256" key="5">
    <source>
        <dbReference type="ARBA" id="ARBA00022989"/>
    </source>
</evidence>
<feature type="transmembrane region" description="Helical" evidence="8">
    <location>
        <begin position="326"/>
        <end position="347"/>
    </location>
</feature>
<feature type="domain" description="Major facilitator superfamily (MFS) profile" evidence="9">
    <location>
        <begin position="39"/>
        <end position="477"/>
    </location>
</feature>
<dbReference type="InterPro" id="IPR036259">
    <property type="entry name" value="MFS_trans_sf"/>
</dbReference>
<evidence type="ECO:0000256" key="2">
    <source>
        <dbReference type="ARBA" id="ARBA00010992"/>
    </source>
</evidence>
<evidence type="ECO:0000256" key="4">
    <source>
        <dbReference type="ARBA" id="ARBA00022692"/>
    </source>
</evidence>
<gene>
    <name evidence="10" type="ORF">B0J12DRAFT_571153</name>
</gene>
<name>A0ABQ8GEA4_9PEZI</name>
<comment type="similarity">
    <text evidence="2 7">Belongs to the major facilitator superfamily. Sugar transporter (TC 2.A.1.1) family.</text>
</comment>
<evidence type="ECO:0000256" key="8">
    <source>
        <dbReference type="SAM" id="Phobius"/>
    </source>
</evidence>
<organism evidence="10 11">
    <name type="scientific">Macrophomina phaseolina</name>
    <dbReference type="NCBI Taxonomy" id="35725"/>
    <lineage>
        <taxon>Eukaryota</taxon>
        <taxon>Fungi</taxon>
        <taxon>Dikarya</taxon>
        <taxon>Ascomycota</taxon>
        <taxon>Pezizomycotina</taxon>
        <taxon>Dothideomycetes</taxon>
        <taxon>Dothideomycetes incertae sedis</taxon>
        <taxon>Botryosphaeriales</taxon>
        <taxon>Botryosphaeriaceae</taxon>
        <taxon>Macrophomina</taxon>
    </lineage>
</organism>
<reference evidence="10 11" key="1">
    <citation type="journal article" date="2021" name="Nat. Commun.">
        <title>Genetic determinants of endophytism in the Arabidopsis root mycobiome.</title>
        <authorList>
            <person name="Mesny F."/>
            <person name="Miyauchi S."/>
            <person name="Thiergart T."/>
            <person name="Pickel B."/>
            <person name="Atanasova L."/>
            <person name="Karlsson M."/>
            <person name="Huettel B."/>
            <person name="Barry K.W."/>
            <person name="Haridas S."/>
            <person name="Chen C."/>
            <person name="Bauer D."/>
            <person name="Andreopoulos W."/>
            <person name="Pangilinan J."/>
            <person name="LaButti K."/>
            <person name="Riley R."/>
            <person name="Lipzen A."/>
            <person name="Clum A."/>
            <person name="Drula E."/>
            <person name="Henrissat B."/>
            <person name="Kohler A."/>
            <person name="Grigoriev I.V."/>
            <person name="Martin F.M."/>
            <person name="Hacquard S."/>
        </authorList>
    </citation>
    <scope>NUCLEOTIDE SEQUENCE [LARGE SCALE GENOMIC DNA]</scope>
    <source>
        <strain evidence="10 11">MPI-SDFR-AT-0080</strain>
    </source>
</reference>
<feature type="transmembrane region" description="Helical" evidence="8">
    <location>
        <begin position="132"/>
        <end position="154"/>
    </location>
</feature>
<keyword evidence="6 8" id="KW-0472">Membrane</keyword>
<feature type="transmembrane region" description="Helical" evidence="8">
    <location>
        <begin position="452"/>
        <end position="473"/>
    </location>
</feature>
<evidence type="ECO:0000313" key="10">
    <source>
        <dbReference type="EMBL" id="KAH7053085.1"/>
    </source>
</evidence>
<evidence type="ECO:0000256" key="1">
    <source>
        <dbReference type="ARBA" id="ARBA00004141"/>
    </source>
</evidence>
<dbReference type="PANTHER" id="PTHR48022:SF3">
    <property type="entry name" value="HEXOSE TRANSPORTER PROTEIN (AFU_ORTHOLOGUE AFUA_8G04480)-RELATED"/>
    <property type="match status" value="1"/>
</dbReference>
<comment type="subcellular location">
    <subcellularLocation>
        <location evidence="1">Membrane</location>
        <topology evidence="1">Multi-pass membrane protein</topology>
    </subcellularLocation>
</comment>
<dbReference type="PROSITE" id="PS00216">
    <property type="entry name" value="SUGAR_TRANSPORT_1"/>
    <property type="match status" value="1"/>
</dbReference>
<evidence type="ECO:0000259" key="9">
    <source>
        <dbReference type="PROSITE" id="PS50850"/>
    </source>
</evidence>
<dbReference type="InterPro" id="IPR003663">
    <property type="entry name" value="Sugar/inositol_transpt"/>
</dbReference>
<dbReference type="InterPro" id="IPR020846">
    <property type="entry name" value="MFS_dom"/>
</dbReference>
<keyword evidence="4 8" id="KW-0812">Transmembrane</keyword>
<evidence type="ECO:0000256" key="6">
    <source>
        <dbReference type="ARBA" id="ARBA00023136"/>
    </source>
</evidence>
<keyword evidence="11" id="KW-1185">Reference proteome</keyword>
<keyword evidence="3 7" id="KW-0813">Transport</keyword>
<dbReference type="PANTHER" id="PTHR48022">
    <property type="entry name" value="PLASTIDIC GLUCOSE TRANSPORTER 4"/>
    <property type="match status" value="1"/>
</dbReference>
<sequence>MGVSGPAAPASVDHELAAVLPKDNRPWWKQRHLLKLNLSIGSVLMFSSANGFDGTLMNSLQALTQWNDFMDHPTGEWLGFINAIYWLGVAICFPPAAYVANKWGRKPGVWVGVFFLVLGSVLQTAANNVAAFVLARLLIGVASSWVAASIPILVNEIAYPTHRGIVNALYNCGWHAGSIVAAWICYGTRLMDDSWSWRLPSVFQLLLPAFAIPGLLAIPESPRWLISMDRTEEARSILSTCHGAGDTTSPLVAYEVAAIEEAIRADKLAGEKTSYADMFKTPGNRRRLFITVTLAIFAQWTGNGVVSYYLALVLNSAGVTNVSHQLLISGCLQIWNLIFSVLAAVSVDKLGRRMLFLSSASIELVAYVIITGLSGSFAETGASSVGLAVVPFLFIFYAGYDIALTPLLVAYPCEIWPYQLRSKGNAVNYVTTVSAIFFNTFVNPIALDAIGWKYYIVFIVFIILYGITAYFWYPETKGLTLERIAIIFDGDEAVTDPTMGNSVVGEKEAMEERLEMVDTESK</sequence>
<keyword evidence="5 8" id="KW-1133">Transmembrane helix</keyword>
<feature type="transmembrane region" description="Helical" evidence="8">
    <location>
        <begin position="426"/>
        <end position="446"/>
    </location>
</feature>
<dbReference type="InterPro" id="IPR005828">
    <property type="entry name" value="MFS_sugar_transport-like"/>
</dbReference>
<evidence type="ECO:0000313" key="11">
    <source>
        <dbReference type="Proteomes" id="UP000774617"/>
    </source>
</evidence>
<feature type="transmembrane region" description="Helical" evidence="8">
    <location>
        <begin position="354"/>
        <end position="377"/>
    </location>
</feature>
<dbReference type="InterPro" id="IPR050360">
    <property type="entry name" value="MFS_Sugar_Transporters"/>
</dbReference>
<dbReference type="Proteomes" id="UP000774617">
    <property type="component" value="Unassembled WGS sequence"/>
</dbReference>
<protein>
    <submittedName>
        <fullName evidence="10">General substrate transporter</fullName>
    </submittedName>
</protein>
<dbReference type="EMBL" id="JAGTJR010000010">
    <property type="protein sequence ID" value="KAH7053085.1"/>
    <property type="molecule type" value="Genomic_DNA"/>
</dbReference>
<comment type="caution">
    <text evidence="10">The sequence shown here is derived from an EMBL/GenBank/DDBJ whole genome shotgun (WGS) entry which is preliminary data.</text>
</comment>
<feature type="transmembrane region" description="Helical" evidence="8">
    <location>
        <begin position="77"/>
        <end position="100"/>
    </location>
</feature>
<dbReference type="SUPFAM" id="SSF103473">
    <property type="entry name" value="MFS general substrate transporter"/>
    <property type="match status" value="1"/>
</dbReference>
<dbReference type="NCBIfam" id="TIGR00879">
    <property type="entry name" value="SP"/>
    <property type="match status" value="1"/>
</dbReference>
<dbReference type="PROSITE" id="PS50850">
    <property type="entry name" value="MFS"/>
    <property type="match status" value="1"/>
</dbReference>
<accession>A0ABQ8GEA4</accession>
<evidence type="ECO:0000256" key="3">
    <source>
        <dbReference type="ARBA" id="ARBA00022448"/>
    </source>
</evidence>
<feature type="transmembrane region" description="Helical" evidence="8">
    <location>
        <begin position="288"/>
        <end position="314"/>
    </location>
</feature>
<feature type="transmembrane region" description="Helical" evidence="8">
    <location>
        <begin position="166"/>
        <end position="189"/>
    </location>
</feature>
<dbReference type="Gene3D" id="1.20.1250.20">
    <property type="entry name" value="MFS general substrate transporter like domains"/>
    <property type="match status" value="1"/>
</dbReference>
<dbReference type="Pfam" id="PF00083">
    <property type="entry name" value="Sugar_tr"/>
    <property type="match status" value="1"/>
</dbReference>
<feature type="transmembrane region" description="Helical" evidence="8">
    <location>
        <begin position="107"/>
        <end position="126"/>
    </location>
</feature>
<evidence type="ECO:0000256" key="7">
    <source>
        <dbReference type="RuleBase" id="RU003346"/>
    </source>
</evidence>
<proteinExistence type="inferred from homology"/>